<dbReference type="SUPFAM" id="SSF50993">
    <property type="entry name" value="Peptidase/esterase 'gauge' domain"/>
    <property type="match status" value="1"/>
</dbReference>
<evidence type="ECO:0000256" key="3">
    <source>
        <dbReference type="ARBA" id="ARBA00022801"/>
    </source>
</evidence>
<dbReference type="PRINTS" id="PR00862">
    <property type="entry name" value="PROLIGOPTASE"/>
</dbReference>
<evidence type="ECO:0000256" key="1">
    <source>
        <dbReference type="ARBA" id="ARBA00005228"/>
    </source>
</evidence>
<dbReference type="GO" id="GO:0006508">
    <property type="term" value="P:proteolysis"/>
    <property type="evidence" value="ECO:0007669"/>
    <property type="project" value="UniProtKB-KW"/>
</dbReference>
<sequence length="712" mass="79719">MTSSPNAGAPRAKKIPVERTFHGHTFVDNYEWFRDIDNPEVIAHIDAENDWFTQHTADQEELRNQIVAEIAARTKETDVSVPVLEGDYWYWTRTWEGRPYSGLFRVPRNGKDKQVEKDSGPVRPQAGGYGETRVFDGNVLGAGEEYFATGSSAVSPDGKYFALAIDTAGDEEFRLRIHDIERDIVIDDAVEGIGYGLGWLADSSGVFYTRTDAAWRQFQVWLHKVGTHPEQDVLIYQENDELFGVGLEMSRDGRWAVIAVVSTDTTEYHIISTVDITERFRVCERRHGLFYSVEPAGDQLLIIHNANNPGFELSTAPLEPSEPEDWRVVVEPGDGERLLDVAAFKDFAALTLRSGGGQRVRVLCRDDVDTVADAEATGWGEPIDVPIAETMTVDLGENRMWETSEVVVVAESLTRPRTWMAWDVRDEKLDTLKTLEVPGYNPDDYVEYREWATAADGTKIPLTIAHRADLARDGAHPGFVYGYGSYEISMDPNFTPLRLPILDRGIVYAIAHVRGGGDMGRQWYEDGRLLKKKNTFTDFVDATRHLVEIGLVDEGRIAAEGRSAGGLLMGAVANLAPELYRVIHAGVPFVDALTTILKPELPLTVGEWEEWGNPIESAEVYQYMSEYSPYENVRDVTYPAILATTSLNDVRVSYVEPTKWVQQLRDTVADDSGLIVQHTEKVAGHFGGSGRYKAWESRARELAFIFRQLGVA</sequence>
<keyword evidence="4" id="KW-0720">Serine protease</keyword>
<dbReference type="Pfam" id="PF02897">
    <property type="entry name" value="Peptidase_S9_N"/>
    <property type="match status" value="1"/>
</dbReference>
<dbReference type="InterPro" id="IPR001375">
    <property type="entry name" value="Peptidase_S9_cat"/>
</dbReference>
<dbReference type="OrthoDB" id="9801421at2"/>
<evidence type="ECO:0000259" key="5">
    <source>
        <dbReference type="Pfam" id="PF00326"/>
    </source>
</evidence>
<dbReference type="KEGG" id="tbw:NCTC13354_01087"/>
<dbReference type="InterPro" id="IPR029058">
    <property type="entry name" value="AB_hydrolase_fold"/>
</dbReference>
<evidence type="ECO:0000256" key="4">
    <source>
        <dbReference type="ARBA" id="ARBA00022825"/>
    </source>
</evidence>
<dbReference type="RefSeq" id="WP_126416489.1">
    <property type="nucleotide sequence ID" value="NZ_LR134476.1"/>
</dbReference>
<dbReference type="InterPro" id="IPR002470">
    <property type="entry name" value="Peptidase_S9A"/>
</dbReference>
<dbReference type="Gene3D" id="2.130.10.120">
    <property type="entry name" value="Prolyl oligopeptidase, N-terminal domain"/>
    <property type="match status" value="1"/>
</dbReference>
<dbReference type="PANTHER" id="PTHR11757">
    <property type="entry name" value="PROTEASE FAMILY S9A OLIGOPEPTIDASE"/>
    <property type="match status" value="1"/>
</dbReference>
<keyword evidence="2 7" id="KW-0645">Protease</keyword>
<protein>
    <submittedName>
        <fullName evidence="7">Protease 2</fullName>
        <ecNumber evidence="7">3.4.21.83</ecNumber>
    </submittedName>
</protein>
<proteinExistence type="inferred from homology"/>
<dbReference type="InterPro" id="IPR023302">
    <property type="entry name" value="Pept_S9A_N"/>
</dbReference>
<evidence type="ECO:0000313" key="8">
    <source>
        <dbReference type="Proteomes" id="UP000269542"/>
    </source>
</evidence>
<dbReference type="InterPro" id="IPR002471">
    <property type="entry name" value="Pept_S9_AS"/>
</dbReference>
<dbReference type="PROSITE" id="PS00708">
    <property type="entry name" value="PRO_ENDOPEP_SER"/>
    <property type="match status" value="1"/>
</dbReference>
<dbReference type="InterPro" id="IPR051543">
    <property type="entry name" value="Serine_Peptidase_S9A"/>
</dbReference>
<feature type="domain" description="Peptidase S9 prolyl oligopeptidase catalytic" evidence="5">
    <location>
        <begin position="495"/>
        <end position="710"/>
    </location>
</feature>
<comment type="similarity">
    <text evidence="1">Belongs to the peptidase S9A family.</text>
</comment>
<keyword evidence="8" id="KW-1185">Reference proteome</keyword>
<dbReference type="PANTHER" id="PTHR11757:SF19">
    <property type="entry name" value="PROLYL ENDOPEPTIDASE-LIKE"/>
    <property type="match status" value="1"/>
</dbReference>
<dbReference type="GO" id="GO:0004252">
    <property type="term" value="F:serine-type endopeptidase activity"/>
    <property type="evidence" value="ECO:0007669"/>
    <property type="project" value="UniProtKB-EC"/>
</dbReference>
<accession>A0A448PEK2</accession>
<dbReference type="EMBL" id="LR134476">
    <property type="protein sequence ID" value="VEI13372.1"/>
    <property type="molecule type" value="Genomic_DNA"/>
</dbReference>
<keyword evidence="3 7" id="KW-0378">Hydrolase</keyword>
<gene>
    <name evidence="7" type="primary">ptrB</name>
    <name evidence="7" type="ORF">NCTC13354_01087</name>
</gene>
<evidence type="ECO:0000313" key="7">
    <source>
        <dbReference type="EMBL" id="VEI13372.1"/>
    </source>
</evidence>
<name>A0A448PEK2_9ACTO</name>
<dbReference type="AlphaFoldDB" id="A0A448PEK2"/>
<evidence type="ECO:0000256" key="2">
    <source>
        <dbReference type="ARBA" id="ARBA00022670"/>
    </source>
</evidence>
<dbReference type="SUPFAM" id="SSF53474">
    <property type="entry name" value="alpha/beta-Hydrolases"/>
    <property type="match status" value="1"/>
</dbReference>
<evidence type="ECO:0000259" key="6">
    <source>
        <dbReference type="Pfam" id="PF02897"/>
    </source>
</evidence>
<dbReference type="Pfam" id="PF00326">
    <property type="entry name" value="Peptidase_S9"/>
    <property type="match status" value="1"/>
</dbReference>
<reference evidence="7 8" key="1">
    <citation type="submission" date="2018-12" db="EMBL/GenBank/DDBJ databases">
        <authorList>
            <consortium name="Pathogen Informatics"/>
        </authorList>
    </citation>
    <scope>NUCLEOTIDE SEQUENCE [LARGE SCALE GENOMIC DNA]</scope>
    <source>
        <strain evidence="7 8">NCTC13354</strain>
    </source>
</reference>
<dbReference type="Proteomes" id="UP000269542">
    <property type="component" value="Chromosome"/>
</dbReference>
<dbReference type="Gene3D" id="3.40.50.1820">
    <property type="entry name" value="alpha/beta hydrolase"/>
    <property type="match status" value="1"/>
</dbReference>
<organism evidence="7 8">
    <name type="scientific">Trueperella bialowiezensis</name>
    <dbReference type="NCBI Taxonomy" id="312285"/>
    <lineage>
        <taxon>Bacteria</taxon>
        <taxon>Bacillati</taxon>
        <taxon>Actinomycetota</taxon>
        <taxon>Actinomycetes</taxon>
        <taxon>Actinomycetales</taxon>
        <taxon>Actinomycetaceae</taxon>
        <taxon>Trueperella</taxon>
    </lineage>
</organism>
<feature type="domain" description="Peptidase S9A N-terminal" evidence="6">
    <location>
        <begin position="15"/>
        <end position="433"/>
    </location>
</feature>
<dbReference type="EC" id="3.4.21.83" evidence="7"/>